<protein>
    <recommendedName>
        <fullName evidence="1">Cyclic nucleotide-binding domain-containing protein</fullName>
    </recommendedName>
</protein>
<dbReference type="InterPro" id="IPR014710">
    <property type="entry name" value="RmlC-like_jellyroll"/>
</dbReference>
<keyword evidence="3" id="KW-1185">Reference proteome</keyword>
<dbReference type="RefSeq" id="WP_079364506.1">
    <property type="nucleotide sequence ID" value="NZ_CP037867.1"/>
</dbReference>
<evidence type="ECO:0000313" key="2">
    <source>
        <dbReference type="EMBL" id="QBM26946.1"/>
    </source>
</evidence>
<dbReference type="SUPFAM" id="SSF51206">
    <property type="entry name" value="cAMP-binding domain-like"/>
    <property type="match status" value="1"/>
</dbReference>
<dbReference type="InterPro" id="IPR000595">
    <property type="entry name" value="cNMP-bd_dom"/>
</dbReference>
<feature type="domain" description="Cyclic nucleotide-binding" evidence="1">
    <location>
        <begin position="15"/>
        <end position="83"/>
    </location>
</feature>
<reference evidence="2 3" key="1">
    <citation type="submission" date="2019-03" db="EMBL/GenBank/DDBJ databases">
        <authorList>
            <person name="Sebastian G."/>
            <person name="Baumann P."/>
            <person name="Ruckert C."/>
            <person name="Kalinowski J."/>
            <person name="Nebel B."/>
            <person name="Takors R."/>
            <person name="Blombach B."/>
        </authorList>
    </citation>
    <scope>NUCLEOTIDE SEQUENCE [LARGE SCALE GENOMIC DNA]</scope>
    <source>
        <strain evidence="2 3">DSM 1084</strain>
    </source>
</reference>
<name>A0A4P6WWW2_HYDPS</name>
<dbReference type="Pfam" id="PF00027">
    <property type="entry name" value="cNMP_binding"/>
    <property type="match status" value="1"/>
</dbReference>
<dbReference type="Gene3D" id="2.60.120.10">
    <property type="entry name" value="Jelly Rolls"/>
    <property type="match status" value="1"/>
</dbReference>
<accession>A0A4P6WWW2</accession>
<organism evidence="2 3">
    <name type="scientific">Hydrogenophaga pseudoflava</name>
    <name type="common">Pseudomonas carboxydoflava</name>
    <dbReference type="NCBI Taxonomy" id="47421"/>
    <lineage>
        <taxon>Bacteria</taxon>
        <taxon>Pseudomonadati</taxon>
        <taxon>Pseudomonadota</taxon>
        <taxon>Betaproteobacteria</taxon>
        <taxon>Burkholderiales</taxon>
        <taxon>Comamonadaceae</taxon>
        <taxon>Hydrogenophaga</taxon>
    </lineage>
</organism>
<sequence>MSNPVKEPVRLCAGQDPLFKAGATGGLWRVLDGTVRLDRESGPSRLPVLIALPGDLVGIESLCDQPYQFTAIAFTDCRLALVPVTTETEREALLREALFQQQMRTQDMATLRTGNVLSRLACLLQLLGLPWQGAQAADEARADALRSALPALRELAQMVDAKAETVCRGLAQLLPPRRRKSGPARVHPLPPVAPTGLAPWVSPSMAIGALS</sequence>
<dbReference type="InterPro" id="IPR018490">
    <property type="entry name" value="cNMP-bd_dom_sf"/>
</dbReference>
<evidence type="ECO:0000259" key="1">
    <source>
        <dbReference type="Pfam" id="PF00027"/>
    </source>
</evidence>
<gene>
    <name evidence="2" type="ORF">HPF_04575</name>
</gene>
<evidence type="ECO:0000313" key="3">
    <source>
        <dbReference type="Proteomes" id="UP000293912"/>
    </source>
</evidence>
<dbReference type="CDD" id="cd00038">
    <property type="entry name" value="CAP_ED"/>
    <property type="match status" value="1"/>
</dbReference>
<dbReference type="KEGG" id="hpse:HPF_04575"/>
<dbReference type="Proteomes" id="UP000293912">
    <property type="component" value="Chromosome"/>
</dbReference>
<proteinExistence type="predicted"/>
<dbReference type="AlphaFoldDB" id="A0A4P6WWW2"/>
<dbReference type="EMBL" id="CP037867">
    <property type="protein sequence ID" value="QBM26946.1"/>
    <property type="molecule type" value="Genomic_DNA"/>
</dbReference>